<sequence length="253" mass="29393">MNAGTRFDEWTNQTLKTAMGKSLDWYQEGWQNNLKVILFAHNSSIQASTEYGREPQLLTEITETPPDVVEVVQQDQNVFEDHFQARTEKDVEVFDKVRLNMDRVQEKQKESYRSRIKKGTKCYDIRANYLVWKKDERKARPRKPRCSFAPSWGHHLLKVTSVEANNLLQFEQLDGRPLKALTPYTSVKPNRQKPVSLDQSDSLCSESVGDQLEDLGPNTQTWIHLMSSIINHPPTFHYIIYSYCCCHVVVICQ</sequence>
<name>A0AAN8RID3_9TELE</name>
<evidence type="ECO:0000313" key="2">
    <source>
        <dbReference type="Proteomes" id="UP001356427"/>
    </source>
</evidence>
<comment type="caution">
    <text evidence="1">The sequence shown here is derived from an EMBL/GenBank/DDBJ whole genome shotgun (WGS) entry which is preliminary data.</text>
</comment>
<protein>
    <submittedName>
        <fullName evidence="1">Uncharacterized protein</fullName>
    </submittedName>
</protein>
<proteinExistence type="predicted"/>
<dbReference type="Proteomes" id="UP001356427">
    <property type="component" value="Unassembled WGS sequence"/>
</dbReference>
<organism evidence="1 2">
    <name type="scientific">Coregonus suidteri</name>
    <dbReference type="NCBI Taxonomy" id="861788"/>
    <lineage>
        <taxon>Eukaryota</taxon>
        <taxon>Metazoa</taxon>
        <taxon>Chordata</taxon>
        <taxon>Craniata</taxon>
        <taxon>Vertebrata</taxon>
        <taxon>Euteleostomi</taxon>
        <taxon>Actinopterygii</taxon>
        <taxon>Neopterygii</taxon>
        <taxon>Teleostei</taxon>
        <taxon>Protacanthopterygii</taxon>
        <taxon>Salmoniformes</taxon>
        <taxon>Salmonidae</taxon>
        <taxon>Coregoninae</taxon>
        <taxon>Coregonus</taxon>
    </lineage>
</organism>
<gene>
    <name evidence="1" type="ORF">J4Q44_G00009050</name>
</gene>
<keyword evidence="2" id="KW-1185">Reference proteome</keyword>
<accession>A0AAN8RID3</accession>
<dbReference type="EMBL" id="JAGTTL010000001">
    <property type="protein sequence ID" value="KAK6328927.1"/>
    <property type="molecule type" value="Genomic_DNA"/>
</dbReference>
<reference evidence="1 2" key="1">
    <citation type="submission" date="2021-04" db="EMBL/GenBank/DDBJ databases">
        <authorList>
            <person name="De Guttry C."/>
            <person name="Zahm M."/>
            <person name="Klopp C."/>
            <person name="Cabau C."/>
            <person name="Louis A."/>
            <person name="Berthelot C."/>
            <person name="Parey E."/>
            <person name="Roest Crollius H."/>
            <person name="Montfort J."/>
            <person name="Robinson-Rechavi M."/>
            <person name="Bucao C."/>
            <person name="Bouchez O."/>
            <person name="Gislard M."/>
            <person name="Lluch J."/>
            <person name="Milhes M."/>
            <person name="Lampietro C."/>
            <person name="Lopez Roques C."/>
            <person name="Donnadieu C."/>
            <person name="Braasch I."/>
            <person name="Desvignes T."/>
            <person name="Postlethwait J."/>
            <person name="Bobe J."/>
            <person name="Wedekind C."/>
            <person name="Guiguen Y."/>
        </authorList>
    </citation>
    <scope>NUCLEOTIDE SEQUENCE [LARGE SCALE GENOMIC DNA]</scope>
    <source>
        <strain evidence="1">Cs_M1</strain>
        <tissue evidence="1">Blood</tissue>
    </source>
</reference>
<dbReference type="AlphaFoldDB" id="A0AAN8RID3"/>
<evidence type="ECO:0000313" key="1">
    <source>
        <dbReference type="EMBL" id="KAK6328927.1"/>
    </source>
</evidence>